<dbReference type="GO" id="GO:0001097">
    <property type="term" value="F:TFIIH-class transcription factor complex binding"/>
    <property type="evidence" value="ECO:0007669"/>
    <property type="project" value="TreeGrafter"/>
</dbReference>
<sequence>DVVYSQPVDQGIGKHANTQFFFILDTLKKRNGPMSLRELSIMTESVLETDPEMLARFEAHENVIKNPINGLYSYRHETFATRDDLLKEIKSHTRRGGGLSVALLKQTWSGAPAVIEELEKEGLVLVTRTGGPSRDANGNKDPIPKMVFWNDIPPTDGGKQVESEFLEMWQSLKWPTEADLPAALDSIGQTPARTSASTGVDGGGGINGKAKGRKGKRGSRARVTKIQNTHLKGIDLTKDYVPPPPSSGFPGTSGSK</sequence>
<feature type="compositionally biased region" description="Basic residues" evidence="7">
    <location>
        <begin position="210"/>
        <end position="223"/>
    </location>
</feature>
<keyword evidence="10" id="KW-1185">Reference proteome</keyword>
<dbReference type="AlphaFoldDB" id="A0A9P6DXD5"/>
<keyword evidence="2" id="KW-0805">Transcription regulation</keyword>
<keyword evidence="5" id="KW-0539">Nucleus</keyword>
<evidence type="ECO:0000256" key="5">
    <source>
        <dbReference type="ARBA" id="ARBA00023242"/>
    </source>
</evidence>
<dbReference type="Pfam" id="PF18121">
    <property type="entry name" value="TFA2_Winged_2"/>
    <property type="match status" value="1"/>
</dbReference>
<dbReference type="PROSITE" id="PS51351">
    <property type="entry name" value="TFIIE_BETA_C"/>
    <property type="match status" value="1"/>
</dbReference>
<feature type="non-terminal residue" evidence="9">
    <location>
        <position position="1"/>
    </location>
</feature>
<feature type="domain" description="TFIIE beta" evidence="8">
    <location>
        <begin position="4"/>
        <end position="81"/>
    </location>
</feature>
<comment type="function">
    <text evidence="6">Recruits TFIIH to the initiation complex and stimulates the RNA polymerase II C-terminal domain kinase and DNA-dependent ATPase activities of TFIIH. Both TFIIH and TFIIE are required for promoter clearance by RNA polymerase.</text>
</comment>
<dbReference type="PANTHER" id="PTHR12716">
    <property type="entry name" value="TRANSCRIPTION INITIATION FACTOR IIE, BETA SUBUNIT"/>
    <property type="match status" value="1"/>
</dbReference>
<dbReference type="GO" id="GO:0005673">
    <property type="term" value="C:transcription factor TFIIE complex"/>
    <property type="evidence" value="ECO:0007669"/>
    <property type="project" value="InterPro"/>
</dbReference>
<dbReference type="Pfam" id="PF22254">
    <property type="entry name" value="TFA2_E-tether"/>
    <property type="match status" value="1"/>
</dbReference>
<gene>
    <name evidence="9" type="ORF">BS47DRAFT_1290997</name>
</gene>
<name>A0A9P6DXD5_9AGAM</name>
<dbReference type="InterPro" id="IPR016656">
    <property type="entry name" value="TFIIE-bsu"/>
</dbReference>
<evidence type="ECO:0000313" key="10">
    <source>
        <dbReference type="Proteomes" id="UP000886523"/>
    </source>
</evidence>
<evidence type="ECO:0000256" key="4">
    <source>
        <dbReference type="ARBA" id="ARBA00023163"/>
    </source>
</evidence>
<evidence type="ECO:0000256" key="6">
    <source>
        <dbReference type="ARBA" id="ARBA00025581"/>
    </source>
</evidence>
<feature type="compositionally biased region" description="Polar residues" evidence="7">
    <location>
        <begin position="189"/>
        <end position="198"/>
    </location>
</feature>
<proteinExistence type="predicted"/>
<evidence type="ECO:0000256" key="2">
    <source>
        <dbReference type="ARBA" id="ARBA00023015"/>
    </source>
</evidence>
<evidence type="ECO:0000313" key="9">
    <source>
        <dbReference type="EMBL" id="KAF9517327.1"/>
    </source>
</evidence>
<dbReference type="InterPro" id="IPR054600">
    <property type="entry name" value="TFA2_E-tether"/>
</dbReference>
<dbReference type="PANTHER" id="PTHR12716:SF8">
    <property type="entry name" value="TRANSCRIPTION INITIATION FACTOR IIE SUBUNIT BETA"/>
    <property type="match status" value="1"/>
</dbReference>
<comment type="subcellular location">
    <subcellularLocation>
        <location evidence="1">Nucleus</location>
    </subcellularLocation>
</comment>
<keyword evidence="3" id="KW-0238">DNA-binding</keyword>
<organism evidence="9 10">
    <name type="scientific">Hydnum rufescens UP504</name>
    <dbReference type="NCBI Taxonomy" id="1448309"/>
    <lineage>
        <taxon>Eukaryota</taxon>
        <taxon>Fungi</taxon>
        <taxon>Dikarya</taxon>
        <taxon>Basidiomycota</taxon>
        <taxon>Agaricomycotina</taxon>
        <taxon>Agaricomycetes</taxon>
        <taxon>Cantharellales</taxon>
        <taxon>Hydnaceae</taxon>
        <taxon>Hydnum</taxon>
    </lineage>
</organism>
<dbReference type="GO" id="GO:0003677">
    <property type="term" value="F:DNA binding"/>
    <property type="evidence" value="ECO:0007669"/>
    <property type="project" value="UniProtKB-KW"/>
</dbReference>
<dbReference type="Proteomes" id="UP000886523">
    <property type="component" value="Unassembled WGS sequence"/>
</dbReference>
<evidence type="ECO:0000256" key="3">
    <source>
        <dbReference type="ARBA" id="ARBA00023125"/>
    </source>
</evidence>
<dbReference type="GO" id="GO:0006367">
    <property type="term" value="P:transcription initiation at RNA polymerase II promoter"/>
    <property type="evidence" value="ECO:0007669"/>
    <property type="project" value="InterPro"/>
</dbReference>
<evidence type="ECO:0000256" key="7">
    <source>
        <dbReference type="SAM" id="MobiDB-lite"/>
    </source>
</evidence>
<reference evidence="9" key="1">
    <citation type="journal article" date="2020" name="Nat. Commun.">
        <title>Large-scale genome sequencing of mycorrhizal fungi provides insights into the early evolution of symbiotic traits.</title>
        <authorList>
            <person name="Miyauchi S."/>
            <person name="Kiss E."/>
            <person name="Kuo A."/>
            <person name="Drula E."/>
            <person name="Kohler A."/>
            <person name="Sanchez-Garcia M."/>
            <person name="Morin E."/>
            <person name="Andreopoulos B."/>
            <person name="Barry K.W."/>
            <person name="Bonito G."/>
            <person name="Buee M."/>
            <person name="Carver A."/>
            <person name="Chen C."/>
            <person name="Cichocki N."/>
            <person name="Clum A."/>
            <person name="Culley D."/>
            <person name="Crous P.W."/>
            <person name="Fauchery L."/>
            <person name="Girlanda M."/>
            <person name="Hayes R.D."/>
            <person name="Keri Z."/>
            <person name="LaButti K."/>
            <person name="Lipzen A."/>
            <person name="Lombard V."/>
            <person name="Magnuson J."/>
            <person name="Maillard F."/>
            <person name="Murat C."/>
            <person name="Nolan M."/>
            <person name="Ohm R.A."/>
            <person name="Pangilinan J."/>
            <person name="Pereira M.F."/>
            <person name="Perotto S."/>
            <person name="Peter M."/>
            <person name="Pfister S."/>
            <person name="Riley R."/>
            <person name="Sitrit Y."/>
            <person name="Stielow J.B."/>
            <person name="Szollosi G."/>
            <person name="Zifcakova L."/>
            <person name="Stursova M."/>
            <person name="Spatafora J.W."/>
            <person name="Tedersoo L."/>
            <person name="Vaario L.M."/>
            <person name="Yamada A."/>
            <person name="Yan M."/>
            <person name="Wang P."/>
            <person name="Xu J."/>
            <person name="Bruns T."/>
            <person name="Baldrian P."/>
            <person name="Vilgalys R."/>
            <person name="Dunand C."/>
            <person name="Henrissat B."/>
            <person name="Grigoriev I.V."/>
            <person name="Hibbett D."/>
            <person name="Nagy L.G."/>
            <person name="Martin F.M."/>
        </authorList>
    </citation>
    <scope>NUCLEOTIDE SEQUENCE</scope>
    <source>
        <strain evidence="9">UP504</strain>
    </source>
</reference>
<evidence type="ECO:0000256" key="1">
    <source>
        <dbReference type="ARBA" id="ARBA00004123"/>
    </source>
</evidence>
<accession>A0A9P6DXD5</accession>
<dbReference type="OrthoDB" id="3907302at2759"/>
<dbReference type="EMBL" id="MU128932">
    <property type="protein sequence ID" value="KAF9517327.1"/>
    <property type="molecule type" value="Genomic_DNA"/>
</dbReference>
<comment type="caution">
    <text evidence="9">The sequence shown here is derived from an EMBL/GenBank/DDBJ whole genome shotgun (WGS) entry which is preliminary data.</text>
</comment>
<dbReference type="InterPro" id="IPR003166">
    <property type="entry name" value="TFIIE_bsu_DNA-bd"/>
</dbReference>
<feature type="region of interest" description="Disordered" evidence="7">
    <location>
        <begin position="189"/>
        <end position="256"/>
    </location>
</feature>
<protein>
    <recommendedName>
        <fullName evidence="8">TFIIE beta domain-containing protein</fullName>
    </recommendedName>
</protein>
<keyword evidence="4" id="KW-0804">Transcription</keyword>
<evidence type="ECO:0000259" key="8">
    <source>
        <dbReference type="PROSITE" id="PS51351"/>
    </source>
</evidence>
<dbReference type="InterPro" id="IPR040501">
    <property type="entry name" value="TFA2_Winged_2"/>
</dbReference>